<evidence type="ECO:0000313" key="1">
    <source>
        <dbReference type="EMBL" id="KFD19706.1"/>
    </source>
</evidence>
<dbReference type="RefSeq" id="WP_156022676.1">
    <property type="nucleotide sequence ID" value="NZ_ATMJ01000002.1"/>
</dbReference>
<reference evidence="1 2" key="1">
    <citation type="submission" date="2014-05" db="EMBL/GenBank/DDBJ databases">
        <title>ATOL: Assembling a taxonomically balanced genome-scale reconstruction of the evolutionary history of the Enterobacteriaceae.</title>
        <authorList>
            <person name="Plunkett G.III."/>
            <person name="Neeno-Eckwall E.C."/>
            <person name="Glasner J.D."/>
            <person name="Perna N.T."/>
        </authorList>
    </citation>
    <scope>NUCLEOTIDE SEQUENCE [LARGE SCALE GENOMIC DNA]</scope>
    <source>
        <strain evidence="1 2">ATCC 33301</strain>
    </source>
</reference>
<evidence type="ECO:0000313" key="2">
    <source>
        <dbReference type="Proteomes" id="UP000028602"/>
    </source>
</evidence>
<dbReference type="OrthoDB" id="9934286at2"/>
<dbReference type="EMBL" id="JMPR01000028">
    <property type="protein sequence ID" value="KFD19706.1"/>
    <property type="molecule type" value="Genomic_DNA"/>
</dbReference>
<sequence length="57" mass="6781">MEQKKKDIKPMAYRMTPEVKEFVDSNAKKTYRSAQGMMDYLISKVMEMEKKGEFIIQ</sequence>
<dbReference type="AlphaFoldDB" id="A0A085JGW0"/>
<proteinExistence type="predicted"/>
<name>A0A085JGW0_9GAMM</name>
<dbReference type="Proteomes" id="UP000028602">
    <property type="component" value="Unassembled WGS sequence"/>
</dbReference>
<comment type="caution">
    <text evidence="1">The sequence shown here is derived from an EMBL/GenBank/DDBJ whole genome shotgun (WGS) entry which is preliminary data.</text>
</comment>
<accession>A0A085JGW0</accession>
<gene>
    <name evidence="1" type="ORF">GTPT_1637</name>
</gene>
<organism evidence="1 2">
    <name type="scientific">Tatumella ptyseos ATCC 33301</name>
    <dbReference type="NCBI Taxonomy" id="1005995"/>
    <lineage>
        <taxon>Bacteria</taxon>
        <taxon>Pseudomonadati</taxon>
        <taxon>Pseudomonadota</taxon>
        <taxon>Gammaproteobacteria</taxon>
        <taxon>Enterobacterales</taxon>
        <taxon>Erwiniaceae</taxon>
        <taxon>Tatumella</taxon>
    </lineage>
</organism>
<protein>
    <submittedName>
        <fullName evidence="1">Uncharacterized protein</fullName>
    </submittedName>
</protein>
<keyword evidence="2" id="KW-1185">Reference proteome</keyword>